<name>F4KVF9_HALH1</name>
<dbReference type="Proteomes" id="UP000008461">
    <property type="component" value="Chromosome"/>
</dbReference>
<accession>F4KVF9</accession>
<keyword evidence="1" id="KW-0472">Membrane</keyword>
<dbReference type="AlphaFoldDB" id="F4KVF9"/>
<feature type="transmembrane region" description="Helical" evidence="1">
    <location>
        <begin position="22"/>
        <end position="41"/>
    </location>
</feature>
<evidence type="ECO:0008006" key="4">
    <source>
        <dbReference type="Google" id="ProtNLM"/>
    </source>
</evidence>
<dbReference type="STRING" id="760192.Halhy_3416"/>
<dbReference type="OrthoDB" id="9794557at2"/>
<evidence type="ECO:0000313" key="2">
    <source>
        <dbReference type="EMBL" id="AEE51272.1"/>
    </source>
</evidence>
<keyword evidence="1" id="KW-0812">Transmembrane</keyword>
<reference key="2">
    <citation type="submission" date="2011-04" db="EMBL/GenBank/DDBJ databases">
        <title>Complete sequence of chromosome of Haliscomenobacter hydrossis DSM 1100.</title>
        <authorList>
            <consortium name="US DOE Joint Genome Institute (JGI-PGF)"/>
            <person name="Lucas S."/>
            <person name="Han J."/>
            <person name="Lapidus A."/>
            <person name="Bruce D."/>
            <person name="Goodwin L."/>
            <person name="Pitluck S."/>
            <person name="Peters L."/>
            <person name="Kyrpides N."/>
            <person name="Mavromatis K."/>
            <person name="Ivanova N."/>
            <person name="Ovchinnikova G."/>
            <person name="Pagani I."/>
            <person name="Daligault H."/>
            <person name="Detter J.C."/>
            <person name="Han C."/>
            <person name="Land M."/>
            <person name="Hauser L."/>
            <person name="Markowitz V."/>
            <person name="Cheng J.-F."/>
            <person name="Hugenholtz P."/>
            <person name="Woyke T."/>
            <person name="Wu D."/>
            <person name="Verbarg S."/>
            <person name="Frueling A."/>
            <person name="Brambilla E."/>
            <person name="Klenk H.-P."/>
            <person name="Eisen J.A."/>
        </authorList>
    </citation>
    <scope>NUCLEOTIDE SEQUENCE</scope>
    <source>
        <strain>DSM 1100</strain>
    </source>
</reference>
<evidence type="ECO:0000256" key="1">
    <source>
        <dbReference type="SAM" id="Phobius"/>
    </source>
</evidence>
<sequence length="143" mass="16314">MSEFEQVVKEGAQNVGKKFRRLLMWALLAGILFFLGYIFIYCNFTVSKGTTGGTLTNITYKGILFKTHEGNLNTGTINLNPNIAPDKMTQAMNGWNFSVPDNHVAQKLDQLQGQRVKLFYRKKVKAMPWQGKTNYLVYDVQKL</sequence>
<dbReference type="HOGENOM" id="CLU_136707_0_1_10"/>
<keyword evidence="3" id="KW-1185">Reference proteome</keyword>
<evidence type="ECO:0000313" key="3">
    <source>
        <dbReference type="Proteomes" id="UP000008461"/>
    </source>
</evidence>
<reference evidence="2 3" key="1">
    <citation type="journal article" date="2011" name="Stand. Genomic Sci.">
        <title>Complete genome sequence of Haliscomenobacter hydrossis type strain (O).</title>
        <authorList>
            <consortium name="US DOE Joint Genome Institute (JGI-PGF)"/>
            <person name="Daligault H."/>
            <person name="Lapidus A."/>
            <person name="Zeytun A."/>
            <person name="Nolan M."/>
            <person name="Lucas S."/>
            <person name="Del Rio T.G."/>
            <person name="Tice H."/>
            <person name="Cheng J.F."/>
            <person name="Tapia R."/>
            <person name="Han C."/>
            <person name="Goodwin L."/>
            <person name="Pitluck S."/>
            <person name="Liolios K."/>
            <person name="Pagani I."/>
            <person name="Ivanova N."/>
            <person name="Huntemann M."/>
            <person name="Mavromatis K."/>
            <person name="Mikhailova N."/>
            <person name="Pati A."/>
            <person name="Chen A."/>
            <person name="Palaniappan K."/>
            <person name="Land M."/>
            <person name="Hauser L."/>
            <person name="Brambilla E.M."/>
            <person name="Rohde M."/>
            <person name="Verbarg S."/>
            <person name="Goker M."/>
            <person name="Bristow J."/>
            <person name="Eisen J.A."/>
            <person name="Markowitz V."/>
            <person name="Hugenholtz P."/>
            <person name="Kyrpides N.C."/>
            <person name="Klenk H.P."/>
            <person name="Woyke T."/>
        </authorList>
    </citation>
    <scope>NUCLEOTIDE SEQUENCE [LARGE SCALE GENOMIC DNA]</scope>
    <source>
        <strain evidence="3">ATCC 27775 / DSM 1100 / LMG 10767 / O</strain>
    </source>
</reference>
<organism evidence="2 3">
    <name type="scientific">Haliscomenobacter hydrossis (strain ATCC 27775 / DSM 1100 / LMG 10767 / O)</name>
    <dbReference type="NCBI Taxonomy" id="760192"/>
    <lineage>
        <taxon>Bacteria</taxon>
        <taxon>Pseudomonadati</taxon>
        <taxon>Bacteroidota</taxon>
        <taxon>Saprospiria</taxon>
        <taxon>Saprospirales</taxon>
        <taxon>Haliscomenobacteraceae</taxon>
        <taxon>Haliscomenobacter</taxon>
    </lineage>
</organism>
<protein>
    <recommendedName>
        <fullName evidence="4">6-phosphogluconate dehydrogenase</fullName>
    </recommendedName>
</protein>
<dbReference type="KEGG" id="hhy:Halhy_3416"/>
<keyword evidence="1" id="KW-1133">Transmembrane helix</keyword>
<dbReference type="EMBL" id="CP002691">
    <property type="protein sequence ID" value="AEE51272.1"/>
    <property type="molecule type" value="Genomic_DNA"/>
</dbReference>
<dbReference type="RefSeq" id="WP_013765813.1">
    <property type="nucleotide sequence ID" value="NC_015510.1"/>
</dbReference>
<proteinExistence type="predicted"/>
<gene>
    <name evidence="2" type="ordered locus">Halhy_3416</name>
</gene>